<dbReference type="Proteomes" id="UP000815325">
    <property type="component" value="Unassembled WGS sequence"/>
</dbReference>
<name>A0ABQ7G591_DUNSA</name>
<evidence type="ECO:0000313" key="3">
    <source>
        <dbReference type="Proteomes" id="UP000815325"/>
    </source>
</evidence>
<accession>A0ABQ7G591</accession>
<reference evidence="2" key="1">
    <citation type="submission" date="2017-08" db="EMBL/GenBank/DDBJ databases">
        <authorList>
            <person name="Polle J.E."/>
            <person name="Barry K."/>
            <person name="Cushman J."/>
            <person name="Schmutz J."/>
            <person name="Tran D."/>
            <person name="Hathwaick L.T."/>
            <person name="Yim W.C."/>
            <person name="Jenkins J."/>
            <person name="Mckie-Krisberg Z.M."/>
            <person name="Prochnik S."/>
            <person name="Lindquist E."/>
            <person name="Dockter R.B."/>
            <person name="Adam C."/>
            <person name="Molina H."/>
            <person name="Bunkerborg J."/>
            <person name="Jin E."/>
            <person name="Buchheim M."/>
            <person name="Magnuson J."/>
        </authorList>
    </citation>
    <scope>NUCLEOTIDE SEQUENCE</scope>
    <source>
        <strain evidence="2">CCAP 19/18</strain>
    </source>
</reference>
<feature type="region of interest" description="Disordered" evidence="1">
    <location>
        <begin position="154"/>
        <end position="222"/>
    </location>
</feature>
<evidence type="ECO:0008006" key="4">
    <source>
        <dbReference type="Google" id="ProtNLM"/>
    </source>
</evidence>
<sequence length="300" mass="29860">MYYNNYSPDEEYFSQNKEFRSDERFYNSNFSGGVKALVVGGGGNGRGLPSCKGGQGGEVKYEQIILPRGWIDIKVAKTGSEGDTVILAHDHGQEKILIVAKGAQGSKGNGKRIQEFGRDYYVGGAGGDGTNMDAPGGGGGGAGKSRSIRDISLGRTKVAGKGGDGGSSNYGGGGGGDDGKGGNGGKGEGETASGPDGAKGGGPTDSEWGAGMGGKGKQESSWVGNTWDGFNYGNELIAGGGGAGANSGAGGGGCAANDPDETGYGDQVYLIGEGGQGGSGLVVLFFKDTLDSDADSDASD</sequence>
<feature type="compositionally biased region" description="Gly residues" evidence="1">
    <location>
        <begin position="160"/>
        <end position="186"/>
    </location>
</feature>
<proteinExistence type="predicted"/>
<keyword evidence="3" id="KW-1185">Reference proteome</keyword>
<dbReference type="EMBL" id="MU070117">
    <property type="protein sequence ID" value="KAF5829760.1"/>
    <property type="molecule type" value="Genomic_DNA"/>
</dbReference>
<gene>
    <name evidence="2" type="ORF">DUNSADRAFT_15542</name>
</gene>
<organism evidence="2 3">
    <name type="scientific">Dunaliella salina</name>
    <name type="common">Green alga</name>
    <name type="synonym">Protococcus salinus</name>
    <dbReference type="NCBI Taxonomy" id="3046"/>
    <lineage>
        <taxon>Eukaryota</taxon>
        <taxon>Viridiplantae</taxon>
        <taxon>Chlorophyta</taxon>
        <taxon>core chlorophytes</taxon>
        <taxon>Chlorophyceae</taxon>
        <taxon>CS clade</taxon>
        <taxon>Chlamydomonadales</taxon>
        <taxon>Dunaliellaceae</taxon>
        <taxon>Dunaliella</taxon>
    </lineage>
</organism>
<comment type="caution">
    <text evidence="2">The sequence shown here is derived from an EMBL/GenBank/DDBJ whole genome shotgun (WGS) entry which is preliminary data.</text>
</comment>
<evidence type="ECO:0000313" key="2">
    <source>
        <dbReference type="EMBL" id="KAF5829760.1"/>
    </source>
</evidence>
<protein>
    <recommendedName>
        <fullName evidence="4">PE-PGRS protein</fullName>
    </recommendedName>
</protein>
<evidence type="ECO:0000256" key="1">
    <source>
        <dbReference type="SAM" id="MobiDB-lite"/>
    </source>
</evidence>